<dbReference type="Proteomes" id="UP000284407">
    <property type="component" value="Unassembled WGS sequence"/>
</dbReference>
<comment type="caution">
    <text evidence="1">The sequence shown here is derived from an EMBL/GenBank/DDBJ whole genome shotgun (WGS) entry which is preliminary data.</text>
</comment>
<protein>
    <submittedName>
        <fullName evidence="1">Phage portal protein</fullName>
    </submittedName>
</protein>
<dbReference type="STRING" id="1443111.Z949_1735"/>
<dbReference type="RefSeq" id="WP_025062258.1">
    <property type="nucleotide sequence ID" value="NZ_RAQK01000002.1"/>
</dbReference>
<organism evidence="1 2">
    <name type="scientific">Sulfitobacter guttiformis</name>
    <dbReference type="NCBI Taxonomy" id="74349"/>
    <lineage>
        <taxon>Bacteria</taxon>
        <taxon>Pseudomonadati</taxon>
        <taxon>Pseudomonadota</taxon>
        <taxon>Alphaproteobacteria</taxon>
        <taxon>Rhodobacterales</taxon>
        <taxon>Roseobacteraceae</taxon>
        <taxon>Sulfitobacter</taxon>
    </lineage>
</organism>
<evidence type="ECO:0000313" key="1">
    <source>
        <dbReference type="EMBL" id="RKE93696.1"/>
    </source>
</evidence>
<dbReference type="OrthoDB" id="7605001at2"/>
<reference evidence="1 2" key="1">
    <citation type="submission" date="2018-09" db="EMBL/GenBank/DDBJ databases">
        <title>Genomic Encyclopedia of Archaeal and Bacterial Type Strains, Phase II (KMG-II): from individual species to whole genera.</title>
        <authorList>
            <person name="Goeker M."/>
        </authorList>
    </citation>
    <scope>NUCLEOTIDE SEQUENCE [LARGE SCALE GENOMIC DNA]</scope>
    <source>
        <strain evidence="1 2">DSM 11458</strain>
    </source>
</reference>
<evidence type="ECO:0000313" key="2">
    <source>
        <dbReference type="Proteomes" id="UP000284407"/>
    </source>
</evidence>
<accession>A0A420DHJ2</accession>
<gene>
    <name evidence="1" type="ORF">C8N30_2786</name>
</gene>
<name>A0A420DHJ2_9RHOB</name>
<proteinExistence type="predicted"/>
<keyword evidence="2" id="KW-1185">Reference proteome</keyword>
<sequence length="350" mass="37198">MWPFKKKEPEIETRSSGTGYTSQVMAARAEYIGGVDGLAELTGTVQACVSLWEGGLSLADVSGTDLLSPSTLALSARALALRGEAVFVIRDDGLLPCSDWDLTTRFSKPTAYRVGVPDTGGGRSMTVLAGEVLHFRVGSEISMPYVGSAPLRRARLTAGLLHTLESALGEIYANAPLGTSIVPFPESPETDMEDLARGFRGTRGRVLIRESVNVQAAGGPAPAQDWKASDVTPDLSKAMTRETWAASRSSIEMAFGVLPGLSNPVTTGPMVREAQRHLAQWGLMPIAAMIGQEASEKLGQPVQLDVMRPLQAFDAGGRARALGAIIKALGEAKELGVDPEQALKIVDWKE</sequence>
<dbReference type="AlphaFoldDB" id="A0A420DHJ2"/>
<dbReference type="EMBL" id="RAQK01000002">
    <property type="protein sequence ID" value="RKE93696.1"/>
    <property type="molecule type" value="Genomic_DNA"/>
</dbReference>